<dbReference type="Gene3D" id="3.40.640.10">
    <property type="entry name" value="Type I PLP-dependent aspartate aminotransferase-like (Major domain)"/>
    <property type="match status" value="1"/>
</dbReference>
<evidence type="ECO:0000256" key="1">
    <source>
        <dbReference type="ARBA" id="ARBA00001933"/>
    </source>
</evidence>
<evidence type="ECO:0000256" key="5">
    <source>
        <dbReference type="ARBA" id="ARBA00022898"/>
    </source>
</evidence>
<gene>
    <name evidence="8" type="ORF">AQJ64_40375</name>
</gene>
<dbReference type="PANTHER" id="PTHR46383:SF2">
    <property type="entry name" value="AMINOTRANSFERASE"/>
    <property type="match status" value="1"/>
</dbReference>
<evidence type="ECO:0000313" key="9">
    <source>
        <dbReference type="Proteomes" id="UP000052982"/>
    </source>
</evidence>
<dbReference type="GO" id="GO:0008483">
    <property type="term" value="F:transaminase activity"/>
    <property type="evidence" value="ECO:0007669"/>
    <property type="project" value="UniProtKB-KW"/>
</dbReference>
<accession>A0A101SLK4</accession>
<evidence type="ECO:0000256" key="4">
    <source>
        <dbReference type="ARBA" id="ARBA00022679"/>
    </source>
</evidence>
<dbReference type="AlphaFoldDB" id="A0A101SLK4"/>
<comment type="cofactor">
    <cofactor evidence="1 6">
        <name>pyridoxal 5'-phosphate</name>
        <dbReference type="ChEBI" id="CHEBI:597326"/>
    </cofactor>
</comment>
<dbReference type="SUPFAM" id="SSF53383">
    <property type="entry name" value="PLP-dependent transferases"/>
    <property type="match status" value="1"/>
</dbReference>
<feature type="domain" description="Aminotransferase class I/classII large" evidence="7">
    <location>
        <begin position="44"/>
        <end position="396"/>
    </location>
</feature>
<dbReference type="Proteomes" id="UP000052982">
    <property type="component" value="Unassembled WGS sequence"/>
</dbReference>
<keyword evidence="9" id="KW-1185">Reference proteome</keyword>
<keyword evidence="4 6" id="KW-0808">Transferase</keyword>
<dbReference type="EMBL" id="LMWW01000072">
    <property type="protein sequence ID" value="KUN75932.1"/>
    <property type="molecule type" value="Genomic_DNA"/>
</dbReference>
<evidence type="ECO:0000313" key="8">
    <source>
        <dbReference type="EMBL" id="KUN75932.1"/>
    </source>
</evidence>
<comment type="similarity">
    <text evidence="2 6">Belongs to the class-I pyridoxal-phosphate-dependent aminotransferase family.</text>
</comment>
<evidence type="ECO:0000256" key="6">
    <source>
        <dbReference type="RuleBase" id="RU000481"/>
    </source>
</evidence>
<comment type="caution">
    <text evidence="8">The sequence shown here is derived from an EMBL/GenBank/DDBJ whole genome shotgun (WGS) entry which is preliminary data.</text>
</comment>
<dbReference type="InterPro" id="IPR015421">
    <property type="entry name" value="PyrdxlP-dep_Trfase_major"/>
</dbReference>
<dbReference type="GO" id="GO:0030170">
    <property type="term" value="F:pyridoxal phosphate binding"/>
    <property type="evidence" value="ECO:0007669"/>
    <property type="project" value="InterPro"/>
</dbReference>
<organism evidence="8 9">
    <name type="scientific">Streptomyces griseoruber</name>
    <dbReference type="NCBI Taxonomy" id="1943"/>
    <lineage>
        <taxon>Bacteria</taxon>
        <taxon>Bacillati</taxon>
        <taxon>Actinomycetota</taxon>
        <taxon>Actinomycetes</taxon>
        <taxon>Kitasatosporales</taxon>
        <taxon>Streptomycetaceae</taxon>
        <taxon>Streptomyces</taxon>
    </lineage>
</organism>
<dbReference type="EC" id="2.6.1.-" evidence="6"/>
<dbReference type="InterPro" id="IPR004838">
    <property type="entry name" value="NHTrfase_class1_PyrdxlP-BS"/>
</dbReference>
<dbReference type="PANTHER" id="PTHR46383">
    <property type="entry name" value="ASPARTATE AMINOTRANSFERASE"/>
    <property type="match status" value="1"/>
</dbReference>
<evidence type="ECO:0000256" key="3">
    <source>
        <dbReference type="ARBA" id="ARBA00022576"/>
    </source>
</evidence>
<proteinExistence type="inferred from homology"/>
<sequence>MPRPAPACRKIGGMRISQRARAIAPFYAMEFGKQAAELEAAGHHVVKLSLGEPDFGAPPAVLEAMRDAMDGRPMAYTAALGLPALRQAIARFYADRHGVEVDPARVAVTAGASAALVLATAALVDPGDEVLIADPSYPCNRQIVESFGARVTLVPTTPASRFQLDAASVRSYWSDRTRGVMIATPSNPTGTSVPADELRALCALARERGAWRLVDEIYLDLSDPDDLGRPPGSALAHDPDAVVINSFSKYFGMTGWRLGWCVVPEALVPALERLAQNYFLCASAPAQHAALACFTPESLAVAEARRVEFAERRALVLDGLDRIGLPVPVPPDGAFYAYFDVSATGLTSWEFCARALREAHVALTPGRDFGVGTAETHVRLSYAASAGELREGLARLGKFVSTLEPTA</sequence>
<name>A0A101SLK4_9ACTN</name>
<dbReference type="GO" id="GO:0006520">
    <property type="term" value="P:amino acid metabolic process"/>
    <property type="evidence" value="ECO:0007669"/>
    <property type="project" value="InterPro"/>
</dbReference>
<keyword evidence="3 6" id="KW-0032">Aminotransferase</keyword>
<evidence type="ECO:0000256" key="2">
    <source>
        <dbReference type="ARBA" id="ARBA00007441"/>
    </source>
</evidence>
<keyword evidence="5" id="KW-0663">Pyridoxal phosphate</keyword>
<dbReference type="InterPro" id="IPR050596">
    <property type="entry name" value="AspAT/PAT-like"/>
</dbReference>
<dbReference type="PROSITE" id="PS00105">
    <property type="entry name" value="AA_TRANSFER_CLASS_1"/>
    <property type="match status" value="1"/>
</dbReference>
<reference evidence="8 9" key="1">
    <citation type="submission" date="2015-10" db="EMBL/GenBank/DDBJ databases">
        <title>Draft genome sequence of Streptomyces griseoruber DSM 40281, type strain for the species Streptomyces griseoruber.</title>
        <authorList>
            <person name="Ruckert C."/>
            <person name="Winkler A."/>
            <person name="Kalinowski J."/>
            <person name="Kampfer P."/>
            <person name="Glaeser S."/>
        </authorList>
    </citation>
    <scope>NUCLEOTIDE SEQUENCE [LARGE SCALE GENOMIC DNA]</scope>
    <source>
        <strain evidence="8 9">DSM 40281</strain>
    </source>
</reference>
<dbReference type="InterPro" id="IPR015424">
    <property type="entry name" value="PyrdxlP-dep_Trfase"/>
</dbReference>
<protein>
    <recommendedName>
        <fullName evidence="6">Aminotransferase</fullName>
        <ecNumber evidence="6">2.6.1.-</ecNumber>
    </recommendedName>
</protein>
<evidence type="ECO:0000259" key="7">
    <source>
        <dbReference type="Pfam" id="PF00155"/>
    </source>
</evidence>
<dbReference type="InterPro" id="IPR004839">
    <property type="entry name" value="Aminotransferase_I/II_large"/>
</dbReference>
<dbReference type="Pfam" id="PF00155">
    <property type="entry name" value="Aminotran_1_2"/>
    <property type="match status" value="1"/>
</dbReference>
<dbReference type="STRING" id="1943.AQJ64_40375"/>
<dbReference type="NCBIfam" id="NF005601">
    <property type="entry name" value="PRK07337.1"/>
    <property type="match status" value="1"/>
</dbReference>
<dbReference type="CDD" id="cd00609">
    <property type="entry name" value="AAT_like"/>
    <property type="match status" value="1"/>
</dbReference>